<gene>
    <name evidence="9" type="ORF">HLH36_10920</name>
</gene>
<reference evidence="9 10" key="1">
    <citation type="submission" date="2020-04" db="EMBL/GenBank/DDBJ databases">
        <title>Description of novel Gluconacetobacter.</title>
        <authorList>
            <person name="Sombolestani A."/>
        </authorList>
    </citation>
    <scope>NUCLEOTIDE SEQUENCE [LARGE SCALE GENOMIC DNA]</scope>
    <source>
        <strain evidence="9 10">LMG 27801</strain>
    </source>
</reference>
<dbReference type="GO" id="GO:0005886">
    <property type="term" value="C:plasma membrane"/>
    <property type="evidence" value="ECO:0007669"/>
    <property type="project" value="UniProtKB-SubCell"/>
</dbReference>
<comment type="subcellular location">
    <subcellularLocation>
        <location evidence="1">Cell inner membrane</location>
        <topology evidence="1">Single-pass membrane protein</topology>
    </subcellularLocation>
</comment>
<keyword evidence="10" id="KW-1185">Reference proteome</keyword>
<dbReference type="Pfam" id="PF12019">
    <property type="entry name" value="GspH"/>
    <property type="match status" value="1"/>
</dbReference>
<keyword evidence="2" id="KW-1003">Cell membrane</keyword>
<organism evidence="9 10">
    <name type="scientific">Gluconacetobacter aggeris</name>
    <dbReference type="NCBI Taxonomy" id="1286186"/>
    <lineage>
        <taxon>Bacteria</taxon>
        <taxon>Pseudomonadati</taxon>
        <taxon>Pseudomonadota</taxon>
        <taxon>Alphaproteobacteria</taxon>
        <taxon>Acetobacterales</taxon>
        <taxon>Acetobacteraceae</taxon>
        <taxon>Gluconacetobacter</taxon>
    </lineage>
</organism>
<protein>
    <submittedName>
        <fullName evidence="9">Pseudopilin H</fullName>
    </submittedName>
</protein>
<dbReference type="Proteomes" id="UP000559860">
    <property type="component" value="Unassembled WGS sequence"/>
</dbReference>
<name>A0A7W4ITU6_9PROT</name>
<dbReference type="InterPro" id="IPR022346">
    <property type="entry name" value="T2SS_GspH"/>
</dbReference>
<evidence type="ECO:0000256" key="6">
    <source>
        <dbReference type="ARBA" id="ARBA00022989"/>
    </source>
</evidence>
<evidence type="ECO:0000256" key="5">
    <source>
        <dbReference type="ARBA" id="ARBA00022692"/>
    </source>
</evidence>
<comment type="caution">
    <text evidence="9">The sequence shown here is derived from an EMBL/GenBank/DDBJ whole genome shotgun (WGS) entry which is preliminary data.</text>
</comment>
<evidence type="ECO:0000256" key="2">
    <source>
        <dbReference type="ARBA" id="ARBA00022475"/>
    </source>
</evidence>
<evidence type="ECO:0000256" key="1">
    <source>
        <dbReference type="ARBA" id="ARBA00004377"/>
    </source>
</evidence>
<accession>A0A7W4ITU6</accession>
<evidence type="ECO:0000259" key="8">
    <source>
        <dbReference type="Pfam" id="PF12019"/>
    </source>
</evidence>
<evidence type="ECO:0000313" key="9">
    <source>
        <dbReference type="EMBL" id="MBB2168862.1"/>
    </source>
</evidence>
<dbReference type="AlphaFoldDB" id="A0A7W4ITU6"/>
<feature type="domain" description="General secretion pathway GspH" evidence="8">
    <location>
        <begin position="31"/>
        <end position="115"/>
    </location>
</feature>
<proteinExistence type="predicted"/>
<evidence type="ECO:0000313" key="10">
    <source>
        <dbReference type="Proteomes" id="UP000559860"/>
    </source>
</evidence>
<keyword evidence="6" id="KW-1133">Transmembrane helix</keyword>
<keyword evidence="3" id="KW-0488">Methylation</keyword>
<keyword evidence="4" id="KW-0997">Cell inner membrane</keyword>
<evidence type="ECO:0000256" key="7">
    <source>
        <dbReference type="ARBA" id="ARBA00023136"/>
    </source>
</evidence>
<keyword evidence="5" id="KW-0812">Transmembrane</keyword>
<sequence>MIVVVLILSLVGAIMVGRGPFHSVTLNLHGAARQVASAMREARMQAIYSGTTLPFTLDAAHRDYGQQPGLRHSLPAGVSIAGPARFLFYPDGSAAGPTAALAEGGRHVILRVNWLTGAVGVEGP</sequence>
<dbReference type="EMBL" id="JABEQD010000006">
    <property type="protein sequence ID" value="MBB2168862.1"/>
    <property type="molecule type" value="Genomic_DNA"/>
</dbReference>
<evidence type="ECO:0000256" key="3">
    <source>
        <dbReference type="ARBA" id="ARBA00022481"/>
    </source>
</evidence>
<dbReference type="GO" id="GO:0015628">
    <property type="term" value="P:protein secretion by the type II secretion system"/>
    <property type="evidence" value="ECO:0007669"/>
    <property type="project" value="InterPro"/>
</dbReference>
<dbReference type="GO" id="GO:0015627">
    <property type="term" value="C:type II protein secretion system complex"/>
    <property type="evidence" value="ECO:0007669"/>
    <property type="project" value="InterPro"/>
</dbReference>
<keyword evidence="7" id="KW-0472">Membrane</keyword>
<evidence type="ECO:0000256" key="4">
    <source>
        <dbReference type="ARBA" id="ARBA00022519"/>
    </source>
</evidence>